<protein>
    <submittedName>
        <fullName evidence="2">Glycosyltransferase</fullName>
    </submittedName>
</protein>
<dbReference type="PANTHER" id="PTHR12526">
    <property type="entry name" value="GLYCOSYLTRANSFERASE"/>
    <property type="match status" value="1"/>
</dbReference>
<comment type="caution">
    <text evidence="2">The sequence shown here is derived from an EMBL/GenBank/DDBJ whole genome shotgun (WGS) entry which is preliminary data.</text>
</comment>
<evidence type="ECO:0000313" key="2">
    <source>
        <dbReference type="EMBL" id="MBC5841488.1"/>
    </source>
</evidence>
<dbReference type="InterPro" id="IPR001296">
    <property type="entry name" value="Glyco_trans_1"/>
</dbReference>
<name>A0ABR7J7H0_9FLAO</name>
<evidence type="ECO:0000313" key="3">
    <source>
        <dbReference type="Proteomes" id="UP000629963"/>
    </source>
</evidence>
<evidence type="ECO:0000259" key="1">
    <source>
        <dbReference type="Pfam" id="PF00534"/>
    </source>
</evidence>
<keyword evidence="3" id="KW-1185">Reference proteome</keyword>
<dbReference type="RefSeq" id="WP_187010068.1">
    <property type="nucleotide sequence ID" value="NZ_JACRUI010000002.1"/>
</dbReference>
<organism evidence="2 3">
    <name type="scientific">Flavobacterium kayseriense</name>
    <dbReference type="NCBI Taxonomy" id="2764714"/>
    <lineage>
        <taxon>Bacteria</taxon>
        <taxon>Pseudomonadati</taxon>
        <taxon>Bacteroidota</taxon>
        <taxon>Flavobacteriia</taxon>
        <taxon>Flavobacteriales</taxon>
        <taxon>Flavobacteriaceae</taxon>
        <taxon>Flavobacterium</taxon>
    </lineage>
</organism>
<dbReference type="PANTHER" id="PTHR12526:SF637">
    <property type="entry name" value="GLYCOSYLTRANSFERASE EPSF-RELATED"/>
    <property type="match status" value="1"/>
</dbReference>
<dbReference type="SUPFAM" id="SSF53756">
    <property type="entry name" value="UDP-Glycosyltransferase/glycogen phosphorylase"/>
    <property type="match status" value="1"/>
</dbReference>
<proteinExistence type="predicted"/>
<sequence length="436" mass="49139">MEHVNKKILLLSTGDVNGAYEAIYKLSFFLKQEGFQVAMVVKDKTRSDDFIKAYKPIEPKVDSLVFRIFQKVKYKLIKSKQAPRIILEPKYGFFSTDETSNNISASSLIDQIGFAPDFIITGMTINFINSTDLLALQQYTKAQVYNITVDMNHFTGGCHFAWDCTGYITGCTDNCPAILSAVANDKAKINFETKLKNAQTGNFNIIAGSGWTLDQARKSKIYKDQKTIININSLIDTTILNNKSRHFAKAIFNLEENKFYILMGCQNANEARKGFDYLLESLNILDKKLSVAQKERIEVLIVSRTNSDNFSKIPFAKRHIDFIKDYRLLSLLYQASDVFVNSSIEDSGPMMVSEALACGTPVVGFDMGVVSNMVINDYNGYKAVLKDSQDLAVGIEKIISLSKESYSEYSYNAVKQVENFSSMNYAKEEFKKILNV</sequence>
<feature type="domain" description="Glycosyl transferase family 1" evidence="1">
    <location>
        <begin position="255"/>
        <end position="415"/>
    </location>
</feature>
<dbReference type="Gene3D" id="3.40.50.2000">
    <property type="entry name" value="Glycogen Phosphorylase B"/>
    <property type="match status" value="2"/>
</dbReference>
<dbReference type="Pfam" id="PF00534">
    <property type="entry name" value="Glycos_transf_1"/>
    <property type="match status" value="1"/>
</dbReference>
<gene>
    <name evidence="2" type="ORF">H8R23_08725</name>
</gene>
<accession>A0ABR7J7H0</accession>
<dbReference type="Proteomes" id="UP000629963">
    <property type="component" value="Unassembled WGS sequence"/>
</dbReference>
<reference evidence="2 3" key="1">
    <citation type="submission" date="2020-08" db="EMBL/GenBank/DDBJ databases">
        <title>Description of novel Flavobacterium F-380 isolate.</title>
        <authorList>
            <person name="Saticioglu I.B."/>
            <person name="Duman M."/>
            <person name="Altun S."/>
        </authorList>
    </citation>
    <scope>NUCLEOTIDE SEQUENCE [LARGE SCALE GENOMIC DNA]</scope>
    <source>
        <strain evidence="2 3">F-380</strain>
    </source>
</reference>
<dbReference type="EMBL" id="JACRUJ010000002">
    <property type="protein sequence ID" value="MBC5841488.1"/>
    <property type="molecule type" value="Genomic_DNA"/>
</dbReference>